<evidence type="ECO:0000313" key="3">
    <source>
        <dbReference type="Proteomes" id="UP000799766"/>
    </source>
</evidence>
<sequence>MDRHGSGLPYQSVHTSPVAMDAVALFVRFPLSVSVRIISFVDDVADLARLVRTSRFFYYLVTPLLYERVTLRSYDQIRYINGKPEGYGSGSPFSVGLNGLVTGDKGQYVKSLRLCGEWREHDLEDFTRGRVPDSSMMLNTVVRVAIGNMPRLRSFSWELNTKPMRAVYQGLASCSGLTSLIIKFPSTRVPRPVTVVPPMPNLKTFKAIELDPLCYPDDISVLLLNSKKLLDLTVHFSPRMREQGEPSINVHAIFGKCVLAGYALPVQRVAVANMYAKHQAELEHVINMETLREVVTINCGQSATDPSTVFLDEDWLSHKPHHLAKNLKVLRIDQPTAQLARLMNEFSGLECLYVVNERYVPQSKSGSSAGTTPGGSNSDSQVATSKARAGTPLSPTSSSMQEQLVSVASDVIAAITKSHGESIRHLLLSDQWTLDHNVIMRIVHACPHLEQLGVSIYANKELEALRYALMGLPKLVALRILFPRDENLESHLASVGDQTHAFVLSAEVVRDHCPRLKWVGLGSRVFKVGPLVPNSEKKRAQNGEPRPMRIITPASADDVKDVEIWSMDRFDV</sequence>
<feature type="compositionally biased region" description="Low complexity" evidence="1">
    <location>
        <begin position="363"/>
        <end position="378"/>
    </location>
</feature>
<accession>A0A6A6PDM2</accession>
<feature type="region of interest" description="Disordered" evidence="1">
    <location>
        <begin position="363"/>
        <end position="399"/>
    </location>
</feature>
<dbReference type="InterPro" id="IPR032675">
    <property type="entry name" value="LRR_dom_sf"/>
</dbReference>
<protein>
    <recommendedName>
        <fullName evidence="4">F-box domain-containing protein</fullName>
    </recommendedName>
</protein>
<dbReference type="EMBL" id="MU001670">
    <property type="protein sequence ID" value="KAF2462084.1"/>
    <property type="molecule type" value="Genomic_DNA"/>
</dbReference>
<proteinExistence type="predicted"/>
<evidence type="ECO:0000313" key="2">
    <source>
        <dbReference type="EMBL" id="KAF2462084.1"/>
    </source>
</evidence>
<evidence type="ECO:0008006" key="4">
    <source>
        <dbReference type="Google" id="ProtNLM"/>
    </source>
</evidence>
<dbReference type="InterPro" id="IPR036047">
    <property type="entry name" value="F-box-like_dom_sf"/>
</dbReference>
<organism evidence="2 3">
    <name type="scientific">Lineolata rhizophorae</name>
    <dbReference type="NCBI Taxonomy" id="578093"/>
    <lineage>
        <taxon>Eukaryota</taxon>
        <taxon>Fungi</taxon>
        <taxon>Dikarya</taxon>
        <taxon>Ascomycota</taxon>
        <taxon>Pezizomycotina</taxon>
        <taxon>Dothideomycetes</taxon>
        <taxon>Dothideomycetes incertae sedis</taxon>
        <taxon>Lineolatales</taxon>
        <taxon>Lineolataceae</taxon>
        <taxon>Lineolata</taxon>
    </lineage>
</organism>
<dbReference type="SUPFAM" id="SSF81383">
    <property type="entry name" value="F-box domain"/>
    <property type="match status" value="1"/>
</dbReference>
<keyword evidence="3" id="KW-1185">Reference proteome</keyword>
<dbReference type="Gene3D" id="3.80.10.10">
    <property type="entry name" value="Ribonuclease Inhibitor"/>
    <property type="match status" value="1"/>
</dbReference>
<reference evidence="2" key="1">
    <citation type="journal article" date="2020" name="Stud. Mycol.">
        <title>101 Dothideomycetes genomes: a test case for predicting lifestyles and emergence of pathogens.</title>
        <authorList>
            <person name="Haridas S."/>
            <person name="Albert R."/>
            <person name="Binder M."/>
            <person name="Bloem J."/>
            <person name="Labutti K."/>
            <person name="Salamov A."/>
            <person name="Andreopoulos B."/>
            <person name="Baker S."/>
            <person name="Barry K."/>
            <person name="Bills G."/>
            <person name="Bluhm B."/>
            <person name="Cannon C."/>
            <person name="Castanera R."/>
            <person name="Culley D."/>
            <person name="Daum C."/>
            <person name="Ezra D."/>
            <person name="Gonzalez J."/>
            <person name="Henrissat B."/>
            <person name="Kuo A."/>
            <person name="Liang C."/>
            <person name="Lipzen A."/>
            <person name="Lutzoni F."/>
            <person name="Magnuson J."/>
            <person name="Mondo S."/>
            <person name="Nolan M."/>
            <person name="Ohm R."/>
            <person name="Pangilinan J."/>
            <person name="Park H.-J."/>
            <person name="Ramirez L."/>
            <person name="Alfaro M."/>
            <person name="Sun H."/>
            <person name="Tritt A."/>
            <person name="Yoshinaga Y."/>
            <person name="Zwiers L.-H."/>
            <person name="Turgeon B."/>
            <person name="Goodwin S."/>
            <person name="Spatafora J."/>
            <person name="Crous P."/>
            <person name="Grigoriev I."/>
        </authorList>
    </citation>
    <scope>NUCLEOTIDE SEQUENCE</scope>
    <source>
        <strain evidence="2">ATCC 16933</strain>
    </source>
</reference>
<name>A0A6A6PDM2_9PEZI</name>
<dbReference type="AlphaFoldDB" id="A0A6A6PDM2"/>
<dbReference type="Proteomes" id="UP000799766">
    <property type="component" value="Unassembled WGS sequence"/>
</dbReference>
<gene>
    <name evidence="2" type="ORF">BDY21DRAFT_383132</name>
</gene>
<evidence type="ECO:0000256" key="1">
    <source>
        <dbReference type="SAM" id="MobiDB-lite"/>
    </source>
</evidence>
<dbReference type="OrthoDB" id="5311681at2759"/>